<proteinExistence type="predicted"/>
<evidence type="ECO:0000313" key="2">
    <source>
        <dbReference type="EMBL" id="VEB43816.1"/>
    </source>
</evidence>
<protein>
    <submittedName>
        <fullName evidence="2">Uncharacterized protein</fullName>
    </submittedName>
</protein>
<keyword evidence="1" id="KW-0732">Signal</keyword>
<evidence type="ECO:0000313" key="3">
    <source>
        <dbReference type="Proteomes" id="UP000275777"/>
    </source>
</evidence>
<dbReference type="EMBL" id="LR134182">
    <property type="protein sequence ID" value="VEB43816.1"/>
    <property type="molecule type" value="Genomic_DNA"/>
</dbReference>
<dbReference type="AlphaFoldDB" id="A0A447TG08"/>
<sequence>MLKSLFVLSLCFLPMLAVADALPLWRQPGYAEAIVKARNGDTGRPCSCCSARWAAATARARWWMII</sequence>
<reference evidence="2 3" key="1">
    <citation type="submission" date="2018-12" db="EMBL/GenBank/DDBJ databases">
        <authorList>
            <consortium name="Pathogen Informatics"/>
        </authorList>
    </citation>
    <scope>NUCLEOTIDE SEQUENCE [LARGE SCALE GENOMIC DNA]</scope>
    <source>
        <strain evidence="2 3">NCTC9695</strain>
    </source>
</reference>
<name>A0A447TG08_CHRVL</name>
<accession>A0A447TG08</accession>
<gene>
    <name evidence="2" type="ORF">NCTC9695_04276</name>
</gene>
<feature type="signal peptide" evidence="1">
    <location>
        <begin position="1"/>
        <end position="19"/>
    </location>
</feature>
<dbReference type="Proteomes" id="UP000275777">
    <property type="component" value="Chromosome"/>
</dbReference>
<feature type="chain" id="PRO_5019057361" evidence="1">
    <location>
        <begin position="20"/>
        <end position="66"/>
    </location>
</feature>
<evidence type="ECO:0000256" key="1">
    <source>
        <dbReference type="SAM" id="SignalP"/>
    </source>
</evidence>
<organism evidence="2 3">
    <name type="scientific">Chromobacterium violaceum</name>
    <dbReference type="NCBI Taxonomy" id="536"/>
    <lineage>
        <taxon>Bacteria</taxon>
        <taxon>Pseudomonadati</taxon>
        <taxon>Pseudomonadota</taxon>
        <taxon>Betaproteobacteria</taxon>
        <taxon>Neisseriales</taxon>
        <taxon>Chromobacteriaceae</taxon>
        <taxon>Chromobacterium</taxon>
    </lineage>
</organism>